<dbReference type="Proteomes" id="UP000789901">
    <property type="component" value="Unassembled WGS sequence"/>
</dbReference>
<evidence type="ECO:0000313" key="1">
    <source>
        <dbReference type="EMBL" id="CAG8854627.1"/>
    </source>
</evidence>
<comment type="caution">
    <text evidence="1">The sequence shown here is derived from an EMBL/GenBank/DDBJ whole genome shotgun (WGS) entry which is preliminary data.</text>
</comment>
<protein>
    <submittedName>
        <fullName evidence="1">10413_t:CDS:1</fullName>
    </submittedName>
</protein>
<reference evidence="1 2" key="1">
    <citation type="submission" date="2021-06" db="EMBL/GenBank/DDBJ databases">
        <authorList>
            <person name="Kallberg Y."/>
            <person name="Tangrot J."/>
            <person name="Rosling A."/>
        </authorList>
    </citation>
    <scope>NUCLEOTIDE SEQUENCE [LARGE SCALE GENOMIC DNA]</scope>
    <source>
        <strain evidence="1 2">120-4 pot B 10/14</strain>
    </source>
</reference>
<sequence>KRHLRSSFHDKNYPIDRVPFYIYGKERLHIDHLLLKSPSIQLSADNIQLTLSSGDFTSERREKGVIAHIIDFHEIVMQPFPETKLLGSSFFFKPNHHYHVELYDDPVMNPTHNGPGLDNVDSDLPFATGSIKLPSNEEGSLFVDSYLINEDPTAEIDIQNCEIVNRPTKSKEFYKDKFVVNSDKNWYEISSLEQNFE</sequence>
<organism evidence="1 2">
    <name type="scientific">Gigaspora margarita</name>
    <dbReference type="NCBI Taxonomy" id="4874"/>
    <lineage>
        <taxon>Eukaryota</taxon>
        <taxon>Fungi</taxon>
        <taxon>Fungi incertae sedis</taxon>
        <taxon>Mucoromycota</taxon>
        <taxon>Glomeromycotina</taxon>
        <taxon>Glomeromycetes</taxon>
        <taxon>Diversisporales</taxon>
        <taxon>Gigasporaceae</taxon>
        <taxon>Gigaspora</taxon>
    </lineage>
</organism>
<feature type="non-terminal residue" evidence="1">
    <location>
        <position position="1"/>
    </location>
</feature>
<proteinExistence type="predicted"/>
<name>A0ABN7XH87_GIGMA</name>
<evidence type="ECO:0000313" key="2">
    <source>
        <dbReference type="Proteomes" id="UP000789901"/>
    </source>
</evidence>
<dbReference type="EMBL" id="CAJVQB010140546">
    <property type="protein sequence ID" value="CAG8854627.1"/>
    <property type="molecule type" value="Genomic_DNA"/>
</dbReference>
<gene>
    <name evidence="1" type="ORF">GMARGA_LOCUS43448</name>
</gene>
<accession>A0ABN7XH87</accession>
<feature type="non-terminal residue" evidence="1">
    <location>
        <position position="197"/>
    </location>
</feature>
<keyword evidence="2" id="KW-1185">Reference proteome</keyword>